<reference evidence="3 4" key="1">
    <citation type="journal article" date="2018" name="Evol. Lett.">
        <title>Horizontal gene cluster transfer increased hallucinogenic mushroom diversity.</title>
        <authorList>
            <person name="Reynolds H.T."/>
            <person name="Vijayakumar V."/>
            <person name="Gluck-Thaler E."/>
            <person name="Korotkin H.B."/>
            <person name="Matheny P.B."/>
            <person name="Slot J.C."/>
        </authorList>
    </citation>
    <scope>NUCLEOTIDE SEQUENCE [LARGE SCALE GENOMIC DNA]</scope>
    <source>
        <strain evidence="3 4">2629</strain>
    </source>
</reference>
<evidence type="ECO:0000313" key="3">
    <source>
        <dbReference type="EMBL" id="PPR03012.1"/>
    </source>
</evidence>
<evidence type="ECO:0000313" key="4">
    <source>
        <dbReference type="Proteomes" id="UP000284842"/>
    </source>
</evidence>
<keyword evidence="4" id="KW-1185">Reference proteome</keyword>
<comment type="caution">
    <text evidence="3">The sequence shown here is derived from an EMBL/GenBank/DDBJ whole genome shotgun (WGS) entry which is preliminary data.</text>
</comment>
<accession>A0A409YJ44</accession>
<evidence type="ECO:0000256" key="2">
    <source>
        <dbReference type="SAM" id="Phobius"/>
    </source>
</evidence>
<dbReference type="AlphaFoldDB" id="A0A409YJ44"/>
<keyword evidence="2" id="KW-0472">Membrane</keyword>
<keyword evidence="2" id="KW-1133">Transmembrane helix</keyword>
<dbReference type="OrthoDB" id="10569031at2759"/>
<protein>
    <submittedName>
        <fullName evidence="3">Uncharacterized protein</fullName>
    </submittedName>
</protein>
<keyword evidence="2" id="KW-0812">Transmembrane</keyword>
<dbReference type="EMBL" id="NHTK01001116">
    <property type="protein sequence ID" value="PPR03012.1"/>
    <property type="molecule type" value="Genomic_DNA"/>
</dbReference>
<dbReference type="Gene3D" id="2.60.120.260">
    <property type="entry name" value="Galactose-binding domain-like"/>
    <property type="match status" value="1"/>
</dbReference>
<feature type="transmembrane region" description="Helical" evidence="2">
    <location>
        <begin position="346"/>
        <end position="369"/>
    </location>
</feature>
<sequence length="457" mass="50138">MAITSITTSSSSFKPVVVVLNTPSPDLVFEGDWDTTSPTSDMLDPTVFTSRPFSESLKSVPDGKVGSVFYNFTGITDITLYGTVNSSALSALDRNNPDNPTIMGFGVSCDLSPYTGPGREAINGLGLDDYGISNNSVVLCYATDLLPEVQYSLNMTIEPLSTRDGNGTRRTESVWFDAITVAPAREEQLGVERLVRLDHRHPSIEYDENWESFSSRHVANVGASSAAMSVEFYGTSLTWFTSWQKPMGMISAGAQVIWSIDNKNPQLIPLDMPPRFENVSVEEPLFTTGTLDKGVHRLDVRYYSNFETTLPLTLASLEVENYAVVGSSGWDGGNRDGSGREIKVKIGAGIAGGMLLVLLSLSLFLFYRYRCPRRHRLKRRIPEEGENIDEPRTSDISPFFQHNPRPPVDKGVSGSSQASTLSTVYRVHLQDGDPPPYLDIIPPTTVPSSTPSSQRSK</sequence>
<feature type="compositionally biased region" description="Low complexity" evidence="1">
    <location>
        <begin position="442"/>
        <end position="457"/>
    </location>
</feature>
<dbReference type="Proteomes" id="UP000284842">
    <property type="component" value="Unassembled WGS sequence"/>
</dbReference>
<evidence type="ECO:0000256" key="1">
    <source>
        <dbReference type="SAM" id="MobiDB-lite"/>
    </source>
</evidence>
<name>A0A409YJ44_9AGAR</name>
<proteinExistence type="predicted"/>
<feature type="region of interest" description="Disordered" evidence="1">
    <location>
        <begin position="386"/>
        <end position="416"/>
    </location>
</feature>
<dbReference type="InParanoid" id="A0A409YJ44"/>
<gene>
    <name evidence="3" type="ORF">CVT24_012287</name>
</gene>
<feature type="region of interest" description="Disordered" evidence="1">
    <location>
        <begin position="431"/>
        <end position="457"/>
    </location>
</feature>
<organism evidence="3 4">
    <name type="scientific">Panaeolus cyanescens</name>
    <dbReference type="NCBI Taxonomy" id="181874"/>
    <lineage>
        <taxon>Eukaryota</taxon>
        <taxon>Fungi</taxon>
        <taxon>Dikarya</taxon>
        <taxon>Basidiomycota</taxon>
        <taxon>Agaricomycotina</taxon>
        <taxon>Agaricomycetes</taxon>
        <taxon>Agaricomycetidae</taxon>
        <taxon>Agaricales</taxon>
        <taxon>Agaricineae</taxon>
        <taxon>Galeropsidaceae</taxon>
        <taxon>Panaeolus</taxon>
    </lineage>
</organism>